<dbReference type="InterPro" id="IPR036396">
    <property type="entry name" value="Cyt_P450_sf"/>
</dbReference>
<protein>
    <recommendedName>
        <fullName evidence="16">Cytochrome P450 protein</fullName>
    </recommendedName>
</protein>
<evidence type="ECO:0000313" key="14">
    <source>
        <dbReference type="EMBL" id="KAK6160671.1"/>
    </source>
</evidence>
<evidence type="ECO:0000313" key="15">
    <source>
        <dbReference type="Proteomes" id="UP001318860"/>
    </source>
</evidence>
<dbReference type="Gene3D" id="1.10.630.10">
    <property type="entry name" value="Cytochrome P450"/>
    <property type="match status" value="1"/>
</dbReference>
<feature type="region of interest" description="Disordered" evidence="12">
    <location>
        <begin position="1"/>
        <end position="22"/>
    </location>
</feature>
<dbReference type="CDD" id="cd11073">
    <property type="entry name" value="CYP76-like"/>
    <property type="match status" value="1"/>
</dbReference>
<dbReference type="InterPro" id="IPR017972">
    <property type="entry name" value="Cyt_P450_CS"/>
</dbReference>
<evidence type="ECO:0000256" key="12">
    <source>
        <dbReference type="SAM" id="MobiDB-lite"/>
    </source>
</evidence>
<evidence type="ECO:0000256" key="7">
    <source>
        <dbReference type="ARBA" id="ARBA00023002"/>
    </source>
</evidence>
<dbReference type="PRINTS" id="PR00385">
    <property type="entry name" value="P450"/>
</dbReference>
<keyword evidence="7 11" id="KW-0560">Oxidoreductase</keyword>
<feature type="transmembrane region" description="Helical" evidence="13">
    <location>
        <begin position="33"/>
        <end position="54"/>
    </location>
</feature>
<evidence type="ECO:0000256" key="3">
    <source>
        <dbReference type="ARBA" id="ARBA00022617"/>
    </source>
</evidence>
<keyword evidence="6 13" id="KW-1133">Transmembrane helix</keyword>
<organism evidence="14 15">
    <name type="scientific">Rehmannia glutinosa</name>
    <name type="common">Chinese foxglove</name>
    <dbReference type="NCBI Taxonomy" id="99300"/>
    <lineage>
        <taxon>Eukaryota</taxon>
        <taxon>Viridiplantae</taxon>
        <taxon>Streptophyta</taxon>
        <taxon>Embryophyta</taxon>
        <taxon>Tracheophyta</taxon>
        <taxon>Spermatophyta</taxon>
        <taxon>Magnoliopsida</taxon>
        <taxon>eudicotyledons</taxon>
        <taxon>Gunneridae</taxon>
        <taxon>Pentapetalae</taxon>
        <taxon>asterids</taxon>
        <taxon>lamiids</taxon>
        <taxon>Lamiales</taxon>
        <taxon>Orobanchaceae</taxon>
        <taxon>Rehmannieae</taxon>
        <taxon>Rehmannia</taxon>
    </lineage>
</organism>
<name>A0ABR0XNB8_REHGL</name>
<sequence>MTKEDEKKLRREEEGATPSARYGYPVRNRRRTLCAFIVVYKALAGITALILWLVNRPKNTTKTRQRFSGPVETAATQVLSRHDIAVSCLPVGGKWRILRKICREQMFSAQRLDSSRVLRREKVEKLLDYVNECCVNGRVVDIGEAAFVTSLNLISNTLFSVDFAEYKTGSSQELKGIIHGLMSVIGRFNLADYIPILGVFDPQGIKRESEFYMIKLIEIFDGIIDEREKSTDKKNDLLEALMEISDGNQSDQFSRNDMKHLLLDLFVAGTDTTSGTVEWVMTELLRNPRIMSKAKKEIQTIIGKNKQVDESDISKLPYLQAVIKETFRYHPPGPFLLRQSDEDELEINNYTISKNSVILINIWATGRDSRTWPNPNSFEPERFLNGEIDVKGHNFELIPFGAGKRICPGLPLAHRMVHLMVASLIQEFDWELEPGLKSKEMDMNEKFGLSLQKAVPLRAVPNKQ</sequence>
<evidence type="ECO:0000256" key="11">
    <source>
        <dbReference type="RuleBase" id="RU000461"/>
    </source>
</evidence>
<evidence type="ECO:0000256" key="8">
    <source>
        <dbReference type="ARBA" id="ARBA00023004"/>
    </source>
</evidence>
<keyword evidence="10 13" id="KW-0472">Membrane</keyword>
<keyword evidence="8 11" id="KW-0408">Iron</keyword>
<evidence type="ECO:0000256" key="6">
    <source>
        <dbReference type="ARBA" id="ARBA00022989"/>
    </source>
</evidence>
<evidence type="ECO:0000256" key="9">
    <source>
        <dbReference type="ARBA" id="ARBA00023033"/>
    </source>
</evidence>
<dbReference type="InterPro" id="IPR001128">
    <property type="entry name" value="Cyt_P450"/>
</dbReference>
<reference evidence="14 15" key="1">
    <citation type="journal article" date="2021" name="Comput. Struct. Biotechnol. J.">
        <title>De novo genome assembly of the potent medicinal plant Rehmannia glutinosa using nanopore technology.</title>
        <authorList>
            <person name="Ma L."/>
            <person name="Dong C."/>
            <person name="Song C."/>
            <person name="Wang X."/>
            <person name="Zheng X."/>
            <person name="Niu Y."/>
            <person name="Chen S."/>
            <person name="Feng W."/>
        </authorList>
    </citation>
    <scope>NUCLEOTIDE SEQUENCE [LARGE SCALE GENOMIC DNA]</scope>
    <source>
        <strain evidence="14">DH-2019</strain>
    </source>
</reference>
<evidence type="ECO:0000256" key="1">
    <source>
        <dbReference type="ARBA" id="ARBA00004167"/>
    </source>
</evidence>
<keyword evidence="9 11" id="KW-0503">Monooxygenase</keyword>
<evidence type="ECO:0000256" key="4">
    <source>
        <dbReference type="ARBA" id="ARBA00022692"/>
    </source>
</evidence>
<keyword evidence="5 11" id="KW-0479">Metal-binding</keyword>
<dbReference type="EMBL" id="JABTTQ020000003">
    <property type="protein sequence ID" value="KAK6160671.1"/>
    <property type="molecule type" value="Genomic_DNA"/>
</dbReference>
<dbReference type="InterPro" id="IPR002401">
    <property type="entry name" value="Cyt_P450_E_grp-I"/>
</dbReference>
<evidence type="ECO:0008006" key="16">
    <source>
        <dbReference type="Google" id="ProtNLM"/>
    </source>
</evidence>
<accession>A0ABR0XNB8</accession>
<evidence type="ECO:0000256" key="2">
    <source>
        <dbReference type="ARBA" id="ARBA00010617"/>
    </source>
</evidence>
<dbReference type="SUPFAM" id="SSF48264">
    <property type="entry name" value="Cytochrome P450"/>
    <property type="match status" value="1"/>
</dbReference>
<keyword evidence="15" id="KW-1185">Reference proteome</keyword>
<keyword evidence="3 11" id="KW-0349">Heme</keyword>
<comment type="similarity">
    <text evidence="2 11">Belongs to the cytochrome P450 family.</text>
</comment>
<dbReference type="PROSITE" id="PS00086">
    <property type="entry name" value="CYTOCHROME_P450"/>
    <property type="match status" value="1"/>
</dbReference>
<keyword evidence="4 13" id="KW-0812">Transmembrane</keyword>
<feature type="compositionally biased region" description="Basic and acidic residues" evidence="12">
    <location>
        <begin position="1"/>
        <end position="14"/>
    </location>
</feature>
<dbReference type="PANTHER" id="PTHR47950">
    <property type="entry name" value="CYTOCHROME P450, FAMILY 76, SUBFAMILY C, POLYPEPTIDE 5-RELATED"/>
    <property type="match status" value="1"/>
</dbReference>
<dbReference type="PRINTS" id="PR00463">
    <property type="entry name" value="EP450I"/>
</dbReference>
<evidence type="ECO:0000256" key="5">
    <source>
        <dbReference type="ARBA" id="ARBA00022723"/>
    </source>
</evidence>
<evidence type="ECO:0000256" key="13">
    <source>
        <dbReference type="SAM" id="Phobius"/>
    </source>
</evidence>
<evidence type="ECO:0000256" key="10">
    <source>
        <dbReference type="ARBA" id="ARBA00023136"/>
    </source>
</evidence>
<comment type="caution">
    <text evidence="14">The sequence shown here is derived from an EMBL/GenBank/DDBJ whole genome shotgun (WGS) entry which is preliminary data.</text>
</comment>
<dbReference type="PANTHER" id="PTHR47950:SF4">
    <property type="entry name" value="GERANIOL 8-HYDROXYLASE-LIKE"/>
    <property type="match status" value="1"/>
</dbReference>
<dbReference type="Pfam" id="PF00067">
    <property type="entry name" value="p450"/>
    <property type="match status" value="1"/>
</dbReference>
<comment type="subcellular location">
    <subcellularLocation>
        <location evidence="1">Membrane</location>
        <topology evidence="1">Single-pass membrane protein</topology>
    </subcellularLocation>
</comment>
<dbReference type="Proteomes" id="UP001318860">
    <property type="component" value="Unassembled WGS sequence"/>
</dbReference>
<proteinExistence type="inferred from homology"/>
<gene>
    <name evidence="14" type="ORF">DH2020_004052</name>
</gene>